<proteinExistence type="predicted"/>
<organism evidence="2 3">
    <name type="scientific">Desulfovibrio desulfuricans</name>
    <dbReference type="NCBI Taxonomy" id="876"/>
    <lineage>
        <taxon>Bacteria</taxon>
        <taxon>Pseudomonadati</taxon>
        <taxon>Thermodesulfobacteriota</taxon>
        <taxon>Desulfovibrionia</taxon>
        <taxon>Desulfovibrionales</taxon>
        <taxon>Desulfovibrionaceae</taxon>
        <taxon>Desulfovibrio</taxon>
    </lineage>
</organism>
<accession>A0A4P7UIM1</accession>
<dbReference type="AlphaFoldDB" id="A0A4P7UIM1"/>
<evidence type="ECO:0000313" key="2">
    <source>
        <dbReference type="EMBL" id="QCC84604.1"/>
    </source>
</evidence>
<evidence type="ECO:0000313" key="3">
    <source>
        <dbReference type="Proteomes" id="UP000297065"/>
    </source>
</evidence>
<sequence length="685" mass="75412">MREVIVRDHDASGREAAGQLIPFMPDIRRCHTVFAQLERQWTWIALTGKINCNAIAATLFDFIFKTRDTFGLLRQDMTTMLAEKLLEKAVREMSPVAQVVMDIIKRNLYERTADVSFLATDGEIAGFLQGRSCDVAGLRNRLAAYRAKYSVYRDILVLDTQGTVRVQLDAGRPVRASVDPLVRQTLCAQGFVETFRPTDLSPDGRAALVYSHVIRAEGAAEPLGLLCLVFDMDGEVADLFAGMARFARDMVILLLDDRGEAFASSDARQAPAGRSYAPTPADSFAVSSTGRNTTLAVSRPSDGYQGYEGQAWQSHVLRPAQRAFASRITEGLDVALVRREAGFSAHLTNIEEQASDVMGDLTLAALNGQIMAARQSGNARDDERKAAQALPPILDAVRKMGIEMEREFHYFTDGLLKTVTASRLNDASFLASITVEIMDRNLYERANDCRWWALTPDFRRILSQTQVDKTGLARLENILEYINSYYTVYSNLFLYDAHGVVVACSQAAERGLYGQQVNEEYVRRTLALKDSDDFAVSPFRATDLYRPRGGAQATYVYSAPVFAPEGGQAVGGIGIVFDSLPQFADMLGDTLPRDSNGNVVAGAAGFFAEAGGTLVAASEDHLHPGETCPLQPQWQALGQGECHSQLESVDGVLYAVGCARSRGYREYKRDGRYCNDVLCVMRLPI</sequence>
<dbReference type="RefSeq" id="WP_136398840.1">
    <property type="nucleotide sequence ID" value="NZ_CP036295.1"/>
</dbReference>
<name>A0A4P7UIM1_DESDE</name>
<dbReference type="EMBL" id="CP036295">
    <property type="protein sequence ID" value="QCC84604.1"/>
    <property type="molecule type" value="Genomic_DNA"/>
</dbReference>
<protein>
    <submittedName>
        <fullName evidence="2">Chemotaxis protein CheW</fullName>
    </submittedName>
</protein>
<feature type="region of interest" description="Disordered" evidence="1">
    <location>
        <begin position="266"/>
        <end position="288"/>
    </location>
</feature>
<dbReference type="CDD" id="cd18773">
    <property type="entry name" value="PDC1_HK_sensor"/>
    <property type="match status" value="1"/>
</dbReference>
<dbReference type="Proteomes" id="UP000297065">
    <property type="component" value="Chromosome"/>
</dbReference>
<evidence type="ECO:0000256" key="1">
    <source>
        <dbReference type="SAM" id="MobiDB-lite"/>
    </source>
</evidence>
<gene>
    <name evidence="2" type="ORF">DDIC_01645</name>
</gene>
<reference evidence="2 3" key="1">
    <citation type="submission" date="2019-02" db="EMBL/GenBank/DDBJ databases">
        <title>Complete Genome Sequence of Desulfovibrio desulfuricans IC1, a Sulfonate Utilizing Anaerobe.</title>
        <authorList>
            <person name="Day L.A."/>
            <person name="De Leon K.B."/>
            <person name="Wall J.D."/>
        </authorList>
    </citation>
    <scope>NUCLEOTIDE SEQUENCE [LARGE SCALE GENOMIC DNA]</scope>
    <source>
        <strain evidence="2 3">IC1</strain>
    </source>
</reference>
<dbReference type="Gene3D" id="3.30.450.20">
    <property type="entry name" value="PAS domain"/>
    <property type="match status" value="1"/>
</dbReference>
<dbReference type="OrthoDB" id="9814866at2"/>